<dbReference type="STRING" id="195105.CN97_15670"/>
<comment type="catalytic activity">
    <reaction evidence="8">
        <text>O-acetyl-L-serine + hydrogen sulfide = L-cysteine + acetate</text>
        <dbReference type="Rhea" id="RHEA:14829"/>
        <dbReference type="ChEBI" id="CHEBI:29919"/>
        <dbReference type="ChEBI" id="CHEBI:30089"/>
        <dbReference type="ChEBI" id="CHEBI:35235"/>
        <dbReference type="ChEBI" id="CHEBI:58340"/>
        <dbReference type="EC" id="2.5.1.47"/>
    </reaction>
</comment>
<dbReference type="SUPFAM" id="SSF53686">
    <property type="entry name" value="Tryptophan synthase beta subunit-like PLP-dependent enzymes"/>
    <property type="match status" value="1"/>
</dbReference>
<gene>
    <name evidence="10" type="ORF">CN97_15670</name>
</gene>
<dbReference type="Proteomes" id="UP000028826">
    <property type="component" value="Unassembled WGS sequence"/>
</dbReference>
<sequence length="340" mass="36536">MMLETGPLVRQNPSLSAQPYTQPAAVIHEDITALIGNTPLLELHRFRRFHGLGARIVAKVEYLNPAGSIKDRTAWAIIREGERSGKLRPGALIFDLTSGNTGIGLAAIGAARGYRTRFYTRDCINPGKIDLLRSYGAEVVQIPNRRFLEPNARDILLAEIRALNPDGFFADQIGNQANPRIHYETTGPEIWRDTGGRIDALVATVGTGGTVSGVGRYLRERNPTLHIAVVEPALSSLPSEVDPYPDQIEGVHRISDIPPEALPGVYDPGLADEWLEVGTPEARAAATSLCRTEGLFVGLSGGAAIAAAARLAARPEMTGRLIVTILADSGERYLAPPVTG</sequence>
<dbReference type="EMBL" id="JGYG01000005">
    <property type="protein sequence ID" value="KFI29592.1"/>
    <property type="molecule type" value="Genomic_DNA"/>
</dbReference>
<feature type="domain" description="Tryptophan synthase beta chain-like PALP" evidence="9">
    <location>
        <begin position="31"/>
        <end position="328"/>
    </location>
</feature>
<dbReference type="EC" id="2.5.1.47" evidence="3"/>
<dbReference type="InterPro" id="IPR036052">
    <property type="entry name" value="TrpB-like_PALP_sf"/>
</dbReference>
<dbReference type="eggNOG" id="COG0031">
    <property type="taxonomic scope" value="Bacteria"/>
</dbReference>
<evidence type="ECO:0000256" key="4">
    <source>
        <dbReference type="ARBA" id="ARBA00022605"/>
    </source>
</evidence>
<keyword evidence="7" id="KW-0198">Cysteine biosynthesis</keyword>
<dbReference type="Pfam" id="PF00291">
    <property type="entry name" value="PALP"/>
    <property type="match status" value="1"/>
</dbReference>
<dbReference type="InterPro" id="IPR001216">
    <property type="entry name" value="P-phosphate_BS"/>
</dbReference>
<dbReference type="InterPro" id="IPR050214">
    <property type="entry name" value="Cys_Synth/Cystath_Beta-Synth"/>
</dbReference>
<evidence type="ECO:0000313" key="10">
    <source>
        <dbReference type="EMBL" id="KFI29592.1"/>
    </source>
</evidence>
<proteinExistence type="inferred from homology"/>
<accession>A0A086Y5P2</accession>
<evidence type="ECO:0000256" key="1">
    <source>
        <dbReference type="ARBA" id="ARBA00001933"/>
    </source>
</evidence>
<dbReference type="GO" id="GO:0006535">
    <property type="term" value="P:cysteine biosynthetic process from serine"/>
    <property type="evidence" value="ECO:0007669"/>
    <property type="project" value="InterPro"/>
</dbReference>
<dbReference type="AlphaFoldDB" id="A0A086Y5P2"/>
<keyword evidence="6" id="KW-0663">Pyridoxal phosphate</keyword>
<keyword evidence="11" id="KW-1185">Reference proteome</keyword>
<dbReference type="InterPro" id="IPR001926">
    <property type="entry name" value="TrpB-like_PALP"/>
</dbReference>
<dbReference type="RefSeq" id="WP_211253666.1">
    <property type="nucleotide sequence ID" value="NZ_CAMIFG010000008.1"/>
</dbReference>
<evidence type="ECO:0000256" key="2">
    <source>
        <dbReference type="ARBA" id="ARBA00007103"/>
    </source>
</evidence>
<evidence type="ECO:0000256" key="3">
    <source>
        <dbReference type="ARBA" id="ARBA00012681"/>
    </source>
</evidence>
<dbReference type="PANTHER" id="PTHR10314">
    <property type="entry name" value="CYSTATHIONINE BETA-SYNTHASE"/>
    <property type="match status" value="1"/>
</dbReference>
<evidence type="ECO:0000259" key="9">
    <source>
        <dbReference type="Pfam" id="PF00291"/>
    </source>
</evidence>
<organism evidence="10 11">
    <name type="scientific">Haematobacter massiliensis</name>
    <dbReference type="NCBI Taxonomy" id="195105"/>
    <lineage>
        <taxon>Bacteria</taxon>
        <taxon>Pseudomonadati</taxon>
        <taxon>Pseudomonadota</taxon>
        <taxon>Alphaproteobacteria</taxon>
        <taxon>Rhodobacterales</taxon>
        <taxon>Paracoccaceae</taxon>
        <taxon>Haematobacter</taxon>
    </lineage>
</organism>
<protein>
    <recommendedName>
        <fullName evidence="3">cysteine synthase</fullName>
        <ecNumber evidence="3">2.5.1.47</ecNumber>
    </recommendedName>
</protein>
<evidence type="ECO:0000256" key="6">
    <source>
        <dbReference type="ARBA" id="ARBA00022898"/>
    </source>
</evidence>
<dbReference type="GO" id="GO:0004124">
    <property type="term" value="F:cysteine synthase activity"/>
    <property type="evidence" value="ECO:0007669"/>
    <property type="project" value="UniProtKB-EC"/>
</dbReference>
<evidence type="ECO:0000256" key="7">
    <source>
        <dbReference type="ARBA" id="ARBA00023192"/>
    </source>
</evidence>
<comment type="similarity">
    <text evidence="2">Belongs to the cysteine synthase/cystathionine beta-synthase family.</text>
</comment>
<dbReference type="PROSITE" id="PS00901">
    <property type="entry name" value="CYS_SYNTHASE"/>
    <property type="match status" value="1"/>
</dbReference>
<evidence type="ECO:0000256" key="5">
    <source>
        <dbReference type="ARBA" id="ARBA00022679"/>
    </source>
</evidence>
<reference evidence="10 11" key="1">
    <citation type="submission" date="2014-03" db="EMBL/GenBank/DDBJ databases">
        <title>Genome of Haematobacter massiliensis CCUG 47968.</title>
        <authorList>
            <person name="Wang D."/>
            <person name="Wang G."/>
        </authorList>
    </citation>
    <scope>NUCLEOTIDE SEQUENCE [LARGE SCALE GENOMIC DNA]</scope>
    <source>
        <strain evidence="10 11">CCUG 47968</strain>
    </source>
</reference>
<keyword evidence="5" id="KW-0808">Transferase</keyword>
<dbReference type="FunFam" id="3.40.50.1100:FF:000006">
    <property type="entry name" value="Cysteine synthase"/>
    <property type="match status" value="1"/>
</dbReference>
<keyword evidence="4" id="KW-0028">Amino-acid biosynthesis</keyword>
<evidence type="ECO:0000256" key="8">
    <source>
        <dbReference type="ARBA" id="ARBA00047931"/>
    </source>
</evidence>
<name>A0A086Y5P2_9RHOB</name>
<evidence type="ECO:0000313" key="11">
    <source>
        <dbReference type="Proteomes" id="UP000028826"/>
    </source>
</evidence>
<comment type="caution">
    <text evidence="10">The sequence shown here is derived from an EMBL/GenBank/DDBJ whole genome shotgun (WGS) entry which is preliminary data.</text>
</comment>
<dbReference type="Gene3D" id="3.40.50.1100">
    <property type="match status" value="2"/>
</dbReference>
<dbReference type="CDD" id="cd01561">
    <property type="entry name" value="CBS_like"/>
    <property type="match status" value="1"/>
</dbReference>
<comment type="cofactor">
    <cofactor evidence="1">
        <name>pyridoxal 5'-phosphate</name>
        <dbReference type="ChEBI" id="CHEBI:597326"/>
    </cofactor>
</comment>